<dbReference type="Gene3D" id="3.40.50.300">
    <property type="entry name" value="P-loop containing nucleotide triphosphate hydrolases"/>
    <property type="match status" value="1"/>
</dbReference>
<keyword evidence="2" id="KW-0808">Transferase</keyword>
<dbReference type="GO" id="GO:0016301">
    <property type="term" value="F:kinase activity"/>
    <property type="evidence" value="ECO:0007669"/>
    <property type="project" value="UniProtKB-KW"/>
</dbReference>
<dbReference type="GO" id="GO:0003924">
    <property type="term" value="F:GTPase activity"/>
    <property type="evidence" value="ECO:0007669"/>
    <property type="project" value="InterPro"/>
</dbReference>
<dbReference type="InterPro" id="IPR027417">
    <property type="entry name" value="P-loop_NTPase"/>
</dbReference>
<dbReference type="Pfam" id="PF03308">
    <property type="entry name" value="MeaB"/>
    <property type="match status" value="1"/>
</dbReference>
<organism evidence="2 3">
    <name type="scientific">Fulvitalea axinellae</name>
    <dbReference type="NCBI Taxonomy" id="1182444"/>
    <lineage>
        <taxon>Bacteria</taxon>
        <taxon>Pseudomonadati</taxon>
        <taxon>Bacteroidota</taxon>
        <taxon>Cytophagia</taxon>
        <taxon>Cytophagales</taxon>
        <taxon>Persicobacteraceae</taxon>
        <taxon>Fulvitalea</taxon>
    </lineage>
</organism>
<proteinExistence type="inferred from homology"/>
<dbReference type="EMBL" id="AP025314">
    <property type="protein sequence ID" value="BDD09171.1"/>
    <property type="molecule type" value="Genomic_DNA"/>
</dbReference>
<dbReference type="PANTHER" id="PTHR23408">
    <property type="entry name" value="METHYLMALONYL-COA MUTASE"/>
    <property type="match status" value="1"/>
</dbReference>
<dbReference type="KEGG" id="fax:FUAX_16030"/>
<dbReference type="InterPro" id="IPR005129">
    <property type="entry name" value="GTPase_ArgK"/>
</dbReference>
<evidence type="ECO:0000256" key="1">
    <source>
        <dbReference type="ARBA" id="ARBA00009625"/>
    </source>
</evidence>
<accession>A0AAU9CAI2</accession>
<reference evidence="2 3" key="1">
    <citation type="submission" date="2021-12" db="EMBL/GenBank/DDBJ databases">
        <title>Genome sequencing of bacteria with rrn-lacking chromosome and rrn-plasmid.</title>
        <authorList>
            <person name="Anda M."/>
            <person name="Iwasaki W."/>
        </authorList>
    </citation>
    <scope>NUCLEOTIDE SEQUENCE [LARGE SCALE GENOMIC DNA]</scope>
    <source>
        <strain evidence="2 3">DSM 100852</strain>
    </source>
</reference>
<dbReference type="PANTHER" id="PTHR23408:SF3">
    <property type="entry name" value="METHYLMALONIC ACIDURIA TYPE A PROTEIN, MITOCHONDRIAL"/>
    <property type="match status" value="1"/>
</dbReference>
<protein>
    <submittedName>
        <fullName evidence="2">ATPase/protein kinase</fullName>
    </submittedName>
</protein>
<dbReference type="NCBIfam" id="TIGR00750">
    <property type="entry name" value="lao"/>
    <property type="match status" value="1"/>
</dbReference>
<comment type="similarity">
    <text evidence="1">Belongs to the SIMIBI class G3E GTPase family. ArgK/MeaB subfamily.</text>
</comment>
<dbReference type="Gene3D" id="1.20.5.170">
    <property type="match status" value="1"/>
</dbReference>
<gene>
    <name evidence="2" type="primary">argK</name>
    <name evidence="2" type="ORF">FUAX_16030</name>
</gene>
<evidence type="ECO:0000313" key="3">
    <source>
        <dbReference type="Proteomes" id="UP001348817"/>
    </source>
</evidence>
<dbReference type="SUPFAM" id="SSF52540">
    <property type="entry name" value="P-loop containing nucleoside triphosphate hydrolases"/>
    <property type="match status" value="1"/>
</dbReference>
<evidence type="ECO:0000313" key="2">
    <source>
        <dbReference type="EMBL" id="BDD09171.1"/>
    </source>
</evidence>
<dbReference type="GO" id="GO:0005737">
    <property type="term" value="C:cytoplasm"/>
    <property type="evidence" value="ECO:0007669"/>
    <property type="project" value="TreeGrafter"/>
</dbReference>
<dbReference type="NCBIfam" id="NF006958">
    <property type="entry name" value="PRK09435.1"/>
    <property type="match status" value="1"/>
</dbReference>
<name>A0AAU9CAI2_9BACT</name>
<sequence length="333" mass="37159">MIKIKKRRALTAPEYVEGVLRGDRVILSRAITLVESTRKQDRLLAEEVLEKLMPHTGGSLRVGVTGVPGVGKSTFLESFGMFLAKKEKSLAVLTIDPSSQKTKGSILGDKTRMEILANEPLAYIRPSPSGKSLGGVHEKTRETMLLCEAAGFDVVLIETVGVGQSEVAVEGMVDFFLLLMLAGAGDELQGIKRGIMEIADALVITKADGDNVTKSEMARRQYQNALHLFPPNETEWYPKVLKCSSLEETGMKEIWDVIMEFEEHMRSRGFLQSKRSDQSLRWLRESLNNHLLERFYEDEQMRYLLSDVEKAVSKNQVPVSAGVRRLIDAFAGQ</sequence>
<dbReference type="AlphaFoldDB" id="A0AAU9CAI2"/>
<dbReference type="RefSeq" id="WP_338394386.1">
    <property type="nucleotide sequence ID" value="NZ_AP025314.1"/>
</dbReference>
<keyword evidence="2" id="KW-0418">Kinase</keyword>
<dbReference type="GO" id="GO:0005525">
    <property type="term" value="F:GTP binding"/>
    <property type="evidence" value="ECO:0007669"/>
    <property type="project" value="InterPro"/>
</dbReference>
<keyword evidence="3" id="KW-1185">Reference proteome</keyword>
<dbReference type="CDD" id="cd03114">
    <property type="entry name" value="MMAA-like"/>
    <property type="match status" value="1"/>
</dbReference>
<dbReference type="Proteomes" id="UP001348817">
    <property type="component" value="Chromosome"/>
</dbReference>
<dbReference type="Gene3D" id="1.10.287.130">
    <property type="match status" value="1"/>
</dbReference>